<feature type="signal peptide" evidence="1">
    <location>
        <begin position="1"/>
        <end position="21"/>
    </location>
</feature>
<evidence type="ECO:0000256" key="1">
    <source>
        <dbReference type="SAM" id="SignalP"/>
    </source>
</evidence>
<sequence>MSKTTTTSLLGGVLLAGSVLAGEVAPITTPAPESKFSSDIAVGYHSQYNWRGFDLGNDMVDATVNTAFTCPYTGLDISAGAWYASVKDGGFDELDLYTAASKDLGFATASVGYIFYHFFDSADDAQEVTFGLSKEFYGVETGVTYFWDVETDNGGYLEGSISKSFGPVSTGVAVGYSLEEDGFTHVTSKVSYDYALTDTATLSPYVAYAVELDELEGVYGTDEENEFFAGAVLTVTF</sequence>
<gene>
    <name evidence="2" type="ORF">SAMN02745181_2793</name>
</gene>
<evidence type="ECO:0000313" key="2">
    <source>
        <dbReference type="EMBL" id="SHJ92730.1"/>
    </source>
</evidence>
<dbReference type="AlphaFoldDB" id="A0A1M6NAF5"/>
<protein>
    <submittedName>
        <fullName evidence="2">Uncharacterized protein</fullName>
    </submittedName>
</protein>
<dbReference type="Proteomes" id="UP000184510">
    <property type="component" value="Unassembled WGS sequence"/>
</dbReference>
<dbReference type="InParanoid" id="A0A1M6NAF5"/>
<proteinExistence type="predicted"/>
<reference evidence="2 3" key="1">
    <citation type="submission" date="2016-11" db="EMBL/GenBank/DDBJ databases">
        <authorList>
            <person name="Jaros S."/>
            <person name="Januszkiewicz K."/>
            <person name="Wedrychowicz H."/>
        </authorList>
    </citation>
    <scope>NUCLEOTIDE SEQUENCE [LARGE SCALE GENOMIC DNA]</scope>
    <source>
        <strain evidence="2 3">DSM 18772</strain>
    </source>
</reference>
<dbReference type="EMBL" id="FQYR01000005">
    <property type="protein sequence ID" value="SHJ92730.1"/>
    <property type="molecule type" value="Genomic_DNA"/>
</dbReference>
<accession>A0A1M6NAF5</accession>
<keyword evidence="1" id="KW-0732">Signal</keyword>
<dbReference type="OrthoDB" id="186584at2"/>
<name>A0A1M6NAF5_9BACT</name>
<organism evidence="2 3">
    <name type="scientific">Rubritalea squalenifaciens DSM 18772</name>
    <dbReference type="NCBI Taxonomy" id="1123071"/>
    <lineage>
        <taxon>Bacteria</taxon>
        <taxon>Pseudomonadati</taxon>
        <taxon>Verrucomicrobiota</taxon>
        <taxon>Verrucomicrobiia</taxon>
        <taxon>Verrucomicrobiales</taxon>
        <taxon>Rubritaleaceae</taxon>
        <taxon>Rubritalea</taxon>
    </lineage>
</organism>
<dbReference type="RefSeq" id="WP_143184374.1">
    <property type="nucleotide sequence ID" value="NZ_FQYR01000005.1"/>
</dbReference>
<evidence type="ECO:0000313" key="3">
    <source>
        <dbReference type="Proteomes" id="UP000184510"/>
    </source>
</evidence>
<keyword evidence="3" id="KW-1185">Reference proteome</keyword>
<feature type="chain" id="PRO_5012590402" evidence="1">
    <location>
        <begin position="22"/>
        <end position="237"/>
    </location>
</feature>